<evidence type="ECO:0000313" key="1">
    <source>
        <dbReference type="EMBL" id="WBP92162.1"/>
    </source>
</evidence>
<accession>A0ABY7QH84</accession>
<keyword evidence="1" id="KW-0614">Plasmid</keyword>
<organism evidence="1 2">
    <name type="scientific">Kitasatospora cathayae</name>
    <dbReference type="NCBI Taxonomy" id="3004092"/>
    <lineage>
        <taxon>Bacteria</taxon>
        <taxon>Bacillati</taxon>
        <taxon>Actinomycetota</taxon>
        <taxon>Actinomycetes</taxon>
        <taxon>Kitasatosporales</taxon>
        <taxon>Streptomycetaceae</taxon>
        <taxon>Kitasatospora</taxon>
    </lineage>
</organism>
<gene>
    <name evidence="1" type="ORF">O1G21_41180</name>
</gene>
<proteinExistence type="predicted"/>
<sequence length="148" mass="16441">MTETSTPPAEILHYAVDITAADVESLRAFLYQRIDALLIQTPDADPMTRALRALEALASSAVGSAEWYLEQLAAGVEPDSPLWLSRVHGLRSAWSELVSAAQQWSDEPGFNAYRWREVETDPKRAALHHLQEAERRAALSSQRTAEQA</sequence>
<geneLocation type="plasmid" evidence="1 2">
    <name>punmamed4</name>
</geneLocation>
<reference evidence="1 2" key="1">
    <citation type="submission" date="2022-12" db="EMBL/GenBank/DDBJ databases">
        <title>HUAS 3-15.</title>
        <authorList>
            <person name="Mo P."/>
        </authorList>
    </citation>
    <scope>NUCLEOTIDE SEQUENCE [LARGE SCALE GENOMIC DNA]</scope>
    <source>
        <strain evidence="1 2">HUAS 3-15</strain>
        <plasmid evidence="1 2">punmamed4</plasmid>
    </source>
</reference>
<keyword evidence="2" id="KW-1185">Reference proteome</keyword>
<dbReference type="EMBL" id="CP115453">
    <property type="protein sequence ID" value="WBP92162.1"/>
    <property type="molecule type" value="Genomic_DNA"/>
</dbReference>
<dbReference type="RefSeq" id="WP_270151899.1">
    <property type="nucleotide sequence ID" value="NZ_CP115453.1"/>
</dbReference>
<dbReference type="Proteomes" id="UP001212821">
    <property type="component" value="Plasmid punmamed4"/>
</dbReference>
<name>A0ABY7QH84_9ACTN</name>
<protein>
    <submittedName>
        <fullName evidence="1">Uncharacterized protein</fullName>
    </submittedName>
</protein>
<evidence type="ECO:0000313" key="2">
    <source>
        <dbReference type="Proteomes" id="UP001212821"/>
    </source>
</evidence>